<evidence type="ECO:0000256" key="12">
    <source>
        <dbReference type="ARBA" id="ARBA00048169"/>
    </source>
</evidence>
<dbReference type="InterPro" id="IPR000860">
    <property type="entry name" value="HemC"/>
</dbReference>
<evidence type="ECO:0000259" key="16">
    <source>
        <dbReference type="Pfam" id="PF00745"/>
    </source>
</evidence>
<feature type="binding site" evidence="13">
    <location>
        <begin position="48"/>
        <end position="51"/>
    </location>
    <ligand>
        <name>substrate</name>
    </ligand>
</feature>
<keyword evidence="22" id="KW-1185">Reference proteome</keyword>
<dbReference type="Pfam" id="PF00745">
    <property type="entry name" value="GlutR_dimer"/>
    <property type="match status" value="1"/>
</dbReference>
<reference evidence="21 22" key="1">
    <citation type="submission" date="2019-08" db="EMBL/GenBank/DDBJ databases">
        <title>Genome of Vicingus serpentipes NCIMB 15042.</title>
        <authorList>
            <person name="Bowman J.P."/>
        </authorList>
    </citation>
    <scope>NUCLEOTIDE SEQUENCE [LARGE SCALE GENOMIC DNA]</scope>
    <source>
        <strain evidence="21 22">NCIMB 15042</strain>
    </source>
</reference>
<evidence type="ECO:0000259" key="18">
    <source>
        <dbReference type="Pfam" id="PF01488"/>
    </source>
</evidence>
<dbReference type="Pfam" id="PF01488">
    <property type="entry name" value="Shikimate_DH"/>
    <property type="match status" value="1"/>
</dbReference>
<feature type="domain" description="Tetrapyrrole biosynthesis glutamyl-tRNA reductase dimerisation" evidence="16">
    <location>
        <begin position="317"/>
        <end position="415"/>
    </location>
</feature>
<comment type="miscellaneous">
    <text evidence="13">During catalysis, the active site Cys acts as a nucleophile attacking the alpha-carbonyl group of tRNA-bound glutamate with the formation of a thioester intermediate between enzyme and glutamate, and the concomitant release of tRNA(Glu). The thioester intermediate is finally reduced by direct hydride transfer from NADPH, to form the product GSA.</text>
</comment>
<comment type="function">
    <text evidence="1 14">Tetrapolymerization of the monopyrrole PBG into the hydroxymethylbilane pre-uroporphyrinogen in several discrete steps.</text>
</comment>
<dbReference type="Pfam" id="PF01379">
    <property type="entry name" value="Porphobil_deam"/>
    <property type="match status" value="1"/>
</dbReference>
<feature type="domain" description="Porphobilinogen deaminase C-terminal" evidence="19">
    <location>
        <begin position="644"/>
        <end position="712"/>
    </location>
</feature>
<keyword evidence="10 13" id="KW-0627">Porphyrin biosynthesis</keyword>
<dbReference type="EC" id="2.5.1.61" evidence="14"/>
<feature type="binding site" evidence="13">
    <location>
        <position position="111"/>
    </location>
    <ligand>
        <name>substrate</name>
    </ligand>
</feature>
<evidence type="ECO:0000256" key="11">
    <source>
        <dbReference type="ARBA" id="ARBA00047464"/>
    </source>
</evidence>
<comment type="catalytic activity">
    <reaction evidence="12 14">
        <text>4 porphobilinogen + H2O = hydroxymethylbilane + 4 NH4(+)</text>
        <dbReference type="Rhea" id="RHEA:13185"/>
        <dbReference type="ChEBI" id="CHEBI:15377"/>
        <dbReference type="ChEBI" id="CHEBI:28938"/>
        <dbReference type="ChEBI" id="CHEBI:57845"/>
        <dbReference type="ChEBI" id="CHEBI:58126"/>
        <dbReference type="EC" id="2.5.1.61"/>
    </reaction>
</comment>
<dbReference type="InterPro" id="IPR022418">
    <property type="entry name" value="Porphobilinogen_deaminase_C"/>
</dbReference>
<evidence type="ECO:0000313" key="22">
    <source>
        <dbReference type="Proteomes" id="UP000321721"/>
    </source>
</evidence>
<evidence type="ECO:0000256" key="8">
    <source>
        <dbReference type="ARBA" id="ARBA00022857"/>
    </source>
</evidence>
<keyword evidence="8 13" id="KW-0521">NADP</keyword>
<dbReference type="SUPFAM" id="SSF69742">
    <property type="entry name" value="Glutamyl tRNA-reductase catalytic, N-terminal domain"/>
    <property type="match status" value="1"/>
</dbReference>
<dbReference type="EC" id="1.2.1.70" evidence="13"/>
<evidence type="ECO:0000256" key="5">
    <source>
        <dbReference type="ARBA" id="ARBA00005916"/>
    </source>
</evidence>
<evidence type="ECO:0000259" key="20">
    <source>
        <dbReference type="Pfam" id="PF05201"/>
    </source>
</evidence>
<dbReference type="PANTHER" id="PTHR43013:SF1">
    <property type="entry name" value="GLUTAMYL-TRNA REDUCTASE"/>
    <property type="match status" value="1"/>
</dbReference>
<dbReference type="Gene3D" id="3.40.50.720">
    <property type="entry name" value="NAD(P)-binding Rossmann-like Domain"/>
    <property type="match status" value="1"/>
</dbReference>
<evidence type="ECO:0000256" key="7">
    <source>
        <dbReference type="ARBA" id="ARBA00022679"/>
    </source>
</evidence>
<dbReference type="NCBIfam" id="TIGR01035">
    <property type="entry name" value="hemA"/>
    <property type="match status" value="1"/>
</dbReference>
<dbReference type="InterPro" id="IPR036291">
    <property type="entry name" value="NAD(P)-bd_dom_sf"/>
</dbReference>
<comment type="subunit">
    <text evidence="6 14">Monomer.</text>
</comment>
<evidence type="ECO:0000256" key="1">
    <source>
        <dbReference type="ARBA" id="ARBA00002869"/>
    </source>
</evidence>
<dbReference type="Gene3D" id="3.30.460.30">
    <property type="entry name" value="Glutamyl-tRNA reductase, N-terminal domain"/>
    <property type="match status" value="1"/>
</dbReference>
<dbReference type="SUPFAM" id="SSF53850">
    <property type="entry name" value="Periplasmic binding protein-like II"/>
    <property type="match status" value="1"/>
</dbReference>
<dbReference type="GO" id="GO:0019353">
    <property type="term" value="P:protoporphyrinogen IX biosynthetic process from glutamate"/>
    <property type="evidence" value="ECO:0007669"/>
    <property type="project" value="TreeGrafter"/>
</dbReference>
<dbReference type="AlphaFoldDB" id="A0A5C6RS13"/>
<feature type="binding site" evidence="13">
    <location>
        <begin position="180"/>
        <end position="185"/>
    </location>
    <ligand>
        <name>NADP(+)</name>
        <dbReference type="ChEBI" id="CHEBI:58349"/>
    </ligand>
</feature>
<dbReference type="UniPathway" id="UPA00251">
    <property type="reaction ID" value="UER00316"/>
</dbReference>
<feature type="modified residue" description="S-(dipyrrolylmethanemethyl)cysteine" evidence="14">
    <location>
        <position position="659"/>
    </location>
</feature>
<dbReference type="Gene3D" id="3.30.160.40">
    <property type="entry name" value="Porphobilinogen deaminase, C-terminal domain"/>
    <property type="match status" value="1"/>
</dbReference>
<dbReference type="Pfam" id="PF03900">
    <property type="entry name" value="Porphobil_deamC"/>
    <property type="match status" value="1"/>
</dbReference>
<feature type="active site" description="Nucleophile" evidence="13">
    <location>
        <position position="49"/>
    </location>
</feature>
<dbReference type="HAMAP" id="MF_00260">
    <property type="entry name" value="Porphobil_deam"/>
    <property type="match status" value="1"/>
</dbReference>
<dbReference type="InterPro" id="IPR006151">
    <property type="entry name" value="Shikm_DH/Glu-tRNA_Rdtase"/>
</dbReference>
<evidence type="ECO:0000256" key="4">
    <source>
        <dbReference type="ARBA" id="ARBA00005638"/>
    </source>
</evidence>
<evidence type="ECO:0000256" key="3">
    <source>
        <dbReference type="ARBA" id="ARBA00005059"/>
    </source>
</evidence>
<protein>
    <recommendedName>
        <fullName evidence="13 14">Multifunctional fusion protein</fullName>
    </recommendedName>
    <domain>
        <recommendedName>
            <fullName evidence="14">Porphobilinogen deaminase</fullName>
            <shortName evidence="14">PBG</shortName>
            <ecNumber evidence="14">2.5.1.61</ecNumber>
        </recommendedName>
        <alternativeName>
            <fullName evidence="14">Hydroxymethylbilane synthase</fullName>
        </alternativeName>
        <alternativeName>
            <fullName evidence="14">Pre-uroporphyrinogen synthase</fullName>
            <shortName evidence="14">HMBS</shortName>
        </alternativeName>
    </domain>
    <domain>
        <recommendedName>
            <fullName evidence="13">Glutamyl-tRNA reductase</fullName>
            <shortName evidence="13">GluTR</shortName>
            <ecNumber evidence="13">1.2.1.70</ecNumber>
        </recommendedName>
    </domain>
</protein>
<dbReference type="InterPro" id="IPR022417">
    <property type="entry name" value="Porphobilin_deaminase_N"/>
</dbReference>
<comment type="caution">
    <text evidence="13">Lacks conserved residue(s) required for the propagation of feature annotation.</text>
</comment>
<comment type="similarity">
    <text evidence="4 14">Belongs to the HMBS family.</text>
</comment>
<organism evidence="21 22">
    <name type="scientific">Vicingus serpentipes</name>
    <dbReference type="NCBI Taxonomy" id="1926625"/>
    <lineage>
        <taxon>Bacteria</taxon>
        <taxon>Pseudomonadati</taxon>
        <taxon>Bacteroidota</taxon>
        <taxon>Flavobacteriia</taxon>
        <taxon>Flavobacteriales</taxon>
        <taxon>Vicingaceae</taxon>
        <taxon>Vicingus</taxon>
    </lineage>
</organism>
<dbReference type="InterPro" id="IPR036453">
    <property type="entry name" value="GluRdtase_dimer_dom_sf"/>
</dbReference>
<dbReference type="InterPro" id="IPR015895">
    <property type="entry name" value="4pyrrol_synth_GluRdtase_N"/>
</dbReference>
<comment type="miscellaneous">
    <text evidence="14">The porphobilinogen subunits are added to the dipyrromethane group.</text>
</comment>
<evidence type="ECO:0000256" key="2">
    <source>
        <dbReference type="ARBA" id="ARBA00004735"/>
    </source>
</evidence>
<evidence type="ECO:0000256" key="10">
    <source>
        <dbReference type="ARBA" id="ARBA00023244"/>
    </source>
</evidence>
<evidence type="ECO:0000256" key="15">
    <source>
        <dbReference type="RuleBase" id="RU000584"/>
    </source>
</evidence>
<evidence type="ECO:0000256" key="13">
    <source>
        <dbReference type="HAMAP-Rule" id="MF_00087"/>
    </source>
</evidence>
<feature type="binding site" evidence="13">
    <location>
        <begin position="105"/>
        <end position="107"/>
    </location>
    <ligand>
        <name>substrate</name>
    </ligand>
</feature>
<feature type="domain" description="Porphobilinogen deaminase N-terminal" evidence="17">
    <location>
        <begin position="429"/>
        <end position="624"/>
    </location>
</feature>
<keyword evidence="7 14" id="KW-0808">Transferase</keyword>
<evidence type="ECO:0000256" key="14">
    <source>
        <dbReference type="HAMAP-Rule" id="MF_00260"/>
    </source>
</evidence>
<comment type="pathway">
    <text evidence="3 13 15">Porphyrin-containing compound metabolism; protoporphyrin-IX biosynthesis; 5-aminolevulinate from L-glutamyl-tRNA(Glu): step 1/2.</text>
</comment>
<comment type="pathway">
    <text evidence="2">Porphyrin-containing compound metabolism; protoporphyrin-IX biosynthesis; coproporphyrinogen-III from 5-aminolevulinate: step 2/4.</text>
</comment>
<dbReference type="GO" id="GO:0004418">
    <property type="term" value="F:hydroxymethylbilane synthase activity"/>
    <property type="evidence" value="ECO:0007669"/>
    <property type="project" value="UniProtKB-UniRule"/>
</dbReference>
<feature type="binding site" evidence="13">
    <location>
        <position position="100"/>
    </location>
    <ligand>
        <name>substrate</name>
    </ligand>
</feature>
<dbReference type="Gene3D" id="3.40.190.10">
    <property type="entry name" value="Periplasmic binding protein-like II"/>
    <property type="match status" value="2"/>
</dbReference>
<dbReference type="SUPFAM" id="SSF54782">
    <property type="entry name" value="Porphobilinogen deaminase (hydroxymethylbilane synthase), C-terminal domain"/>
    <property type="match status" value="1"/>
</dbReference>
<accession>A0A5C6RS13</accession>
<comment type="function">
    <text evidence="13">Catalyzes the NADPH-dependent reduction of glutamyl-tRNA(Glu) to glutamate 1-semialdehyde (GSA).</text>
</comment>
<name>A0A5C6RS13_9FLAO</name>
<feature type="domain" description="Quinate/shikimate 5-dehydrogenase/glutamyl-tRNA reductase" evidence="18">
    <location>
        <begin position="170"/>
        <end position="303"/>
    </location>
</feature>
<sequence length="725" mass="81281">MDKIVGVELSHRFAPISVRERLALNKDQTRTAIQALKKSYKEVFIISTCNRLSIYAYGTSHTEILKYFDQFGNYRQYLSILPDSEIAIKNLFSTASGLESQAVGEHQISGQIKDALDLGREEKSIGPVLDELIRQAVHTGKRVRLETNIGKFSASLATVGFELIAHHGIDIANATFLVIGTGNMANLMATVLDRTNIKKLYVASHDQERAQEMASEWNGEPVDMQNMHKALSEANVIVGGTQGEINLLHEETMAESKCPRAKFALETGDKKLFIDFGVPRNFNPELKNHDNIALFDLDDIKKITYEGLLKRYDEIPEARKIVNTEVDWFIIWLKNRKVAPVIEAYWKNLEDIRDEEMKWLLPKLGEVDEHQKEVLMRFTHRLLRKISNPTIDGIKNIAQNLHAQDNPINTAKQILDVEDVDVFVPKKKIIVGTRGSKLALTQTNWVVEQLKELQPDYEFETKIIRTSGDDGDISVVGAFTSALQRSMLAGEIDIAVHSYKDIPTEGVNGLRVIPVTKRKDVRDVLISKSGQKFVELPAGSVIGTGSLRRSAQLKQIRPDLEYKFIQGNVDSRIHQMETGEYDAIILAATGLQKMNMIDIATEIFEISTMLPAVGQGILGIELVDREGYVYELVKKLRHEPTKQAADAERAFLIALGGGCNLPIAAYASIEEEEISIHGVFASEDGVYFASNTISGKVEDRKELARTLAFQLKEEIDIKKNQKIEA</sequence>
<dbReference type="PANTHER" id="PTHR43013">
    <property type="entry name" value="GLUTAMYL-TRNA REDUCTASE"/>
    <property type="match status" value="1"/>
</dbReference>
<dbReference type="GO" id="GO:0050661">
    <property type="term" value="F:NADP binding"/>
    <property type="evidence" value="ECO:0007669"/>
    <property type="project" value="InterPro"/>
</dbReference>
<dbReference type="SUPFAM" id="SSF69075">
    <property type="entry name" value="Glutamyl tRNA-reductase dimerization domain"/>
    <property type="match status" value="1"/>
</dbReference>
<dbReference type="InterPro" id="IPR036803">
    <property type="entry name" value="Porphobilinogen_deaminase_C_sf"/>
</dbReference>
<comment type="caution">
    <text evidence="21">The sequence shown here is derived from an EMBL/GenBank/DDBJ whole genome shotgun (WGS) entry which is preliminary data.</text>
</comment>
<dbReference type="Pfam" id="PF05201">
    <property type="entry name" value="GlutR_N"/>
    <property type="match status" value="1"/>
</dbReference>
<gene>
    <name evidence="14 21" type="primary">hemC</name>
    <name evidence="13" type="synonym">hemA</name>
    <name evidence="21" type="ORF">FRY74_06920</name>
</gene>
<dbReference type="RefSeq" id="WP_147099930.1">
    <property type="nucleotide sequence ID" value="NZ_VOOS01000003.1"/>
</dbReference>
<dbReference type="GO" id="GO:0005737">
    <property type="term" value="C:cytoplasm"/>
    <property type="evidence" value="ECO:0007669"/>
    <property type="project" value="UniProtKB-UniRule"/>
</dbReference>
<dbReference type="EMBL" id="VOOS01000003">
    <property type="protein sequence ID" value="TXB65151.1"/>
    <property type="molecule type" value="Genomic_DNA"/>
</dbReference>
<dbReference type="PRINTS" id="PR00151">
    <property type="entry name" value="PORPHBDMNASE"/>
</dbReference>
<evidence type="ECO:0000259" key="19">
    <source>
        <dbReference type="Pfam" id="PF03900"/>
    </source>
</evidence>
<proteinExistence type="inferred from homology"/>
<evidence type="ECO:0000256" key="6">
    <source>
        <dbReference type="ARBA" id="ARBA00011245"/>
    </source>
</evidence>
<feature type="domain" description="Glutamyl-tRNA reductase N-terminal" evidence="20">
    <location>
        <begin position="7"/>
        <end position="147"/>
    </location>
</feature>
<dbReference type="HAMAP" id="MF_00087">
    <property type="entry name" value="Glu_tRNA_reductase"/>
    <property type="match status" value="1"/>
</dbReference>
<dbReference type="InterPro" id="IPR015896">
    <property type="entry name" value="4pyrrol_synth_GluRdtase_dimer"/>
</dbReference>
<evidence type="ECO:0000259" key="17">
    <source>
        <dbReference type="Pfam" id="PF01379"/>
    </source>
</evidence>
<comment type="subunit">
    <text evidence="13">Homodimer.</text>
</comment>
<dbReference type="GO" id="GO:0008883">
    <property type="term" value="F:glutamyl-tRNA reductase activity"/>
    <property type="evidence" value="ECO:0007669"/>
    <property type="project" value="UniProtKB-UniRule"/>
</dbReference>
<comment type="catalytic activity">
    <reaction evidence="11 13 15">
        <text>(S)-4-amino-5-oxopentanoate + tRNA(Glu) + NADP(+) = L-glutamyl-tRNA(Glu) + NADPH + H(+)</text>
        <dbReference type="Rhea" id="RHEA:12344"/>
        <dbReference type="Rhea" id="RHEA-COMP:9663"/>
        <dbReference type="Rhea" id="RHEA-COMP:9680"/>
        <dbReference type="ChEBI" id="CHEBI:15378"/>
        <dbReference type="ChEBI" id="CHEBI:57501"/>
        <dbReference type="ChEBI" id="CHEBI:57783"/>
        <dbReference type="ChEBI" id="CHEBI:58349"/>
        <dbReference type="ChEBI" id="CHEBI:78442"/>
        <dbReference type="ChEBI" id="CHEBI:78520"/>
        <dbReference type="EC" id="1.2.1.70"/>
    </reaction>
</comment>
<comment type="domain">
    <text evidence="13">Possesses an unusual extended V-shaped dimeric structure with each monomer consisting of three distinct domains arranged along a curved 'spinal' alpha-helix. The N-terminal catalytic domain specifically recognizes the glutamate moiety of the substrate. The second domain is the NADPH-binding domain, and the third C-terminal domain is responsible for dimerization.</text>
</comment>
<dbReference type="NCBIfam" id="TIGR00212">
    <property type="entry name" value="hemC"/>
    <property type="match status" value="1"/>
</dbReference>
<comment type="cofactor">
    <cofactor evidence="14">
        <name>dipyrromethane</name>
        <dbReference type="ChEBI" id="CHEBI:60342"/>
    </cofactor>
    <text evidence="14">Binds 1 dipyrromethane group covalently.</text>
</comment>
<dbReference type="InterPro" id="IPR000343">
    <property type="entry name" value="4pyrrol_synth_GluRdtase"/>
</dbReference>
<evidence type="ECO:0000313" key="21">
    <source>
        <dbReference type="EMBL" id="TXB65151.1"/>
    </source>
</evidence>
<dbReference type="FunFam" id="3.40.190.10:FF:000005">
    <property type="entry name" value="Porphobilinogen deaminase"/>
    <property type="match status" value="1"/>
</dbReference>
<keyword evidence="9 13" id="KW-0560">Oxidoreductase</keyword>
<evidence type="ECO:0000256" key="9">
    <source>
        <dbReference type="ARBA" id="ARBA00023002"/>
    </source>
</evidence>
<dbReference type="InterPro" id="IPR036343">
    <property type="entry name" value="GluRdtase_N_sf"/>
</dbReference>
<dbReference type="OrthoDB" id="9810298at2"/>
<dbReference type="Proteomes" id="UP000321721">
    <property type="component" value="Unassembled WGS sequence"/>
</dbReference>
<dbReference type="SUPFAM" id="SSF51735">
    <property type="entry name" value="NAD(P)-binding Rossmann-fold domains"/>
    <property type="match status" value="1"/>
</dbReference>
<comment type="similarity">
    <text evidence="5 13 15">Belongs to the glutamyl-tRNA reductase family.</text>
</comment>